<organism evidence="2 3">
    <name type="scientific">Amycolatopsis sacchari</name>
    <dbReference type="NCBI Taxonomy" id="115433"/>
    <lineage>
        <taxon>Bacteria</taxon>
        <taxon>Bacillati</taxon>
        <taxon>Actinomycetota</taxon>
        <taxon>Actinomycetes</taxon>
        <taxon>Pseudonocardiales</taxon>
        <taxon>Pseudonocardiaceae</taxon>
        <taxon>Amycolatopsis</taxon>
    </lineage>
</organism>
<evidence type="ECO:0000256" key="1">
    <source>
        <dbReference type="SAM" id="Phobius"/>
    </source>
</evidence>
<accession>A0A1I3V8Y6</accession>
<keyword evidence="1" id="KW-0472">Membrane</keyword>
<dbReference type="STRING" id="115433.SAMN05421835_110162"/>
<dbReference type="EMBL" id="FORP01000010">
    <property type="protein sequence ID" value="SFJ90836.1"/>
    <property type="molecule type" value="Genomic_DNA"/>
</dbReference>
<keyword evidence="1" id="KW-1133">Transmembrane helix</keyword>
<dbReference type="AlphaFoldDB" id="A0A1I3V8Y6"/>
<protein>
    <submittedName>
        <fullName evidence="2">Uncharacterized protein</fullName>
    </submittedName>
</protein>
<name>A0A1I3V8Y6_9PSEU</name>
<proteinExistence type="predicted"/>
<gene>
    <name evidence="2" type="ORF">SAMN05421835_110162</name>
</gene>
<dbReference type="Proteomes" id="UP000199025">
    <property type="component" value="Unassembled WGS sequence"/>
</dbReference>
<reference evidence="2 3" key="1">
    <citation type="submission" date="2016-10" db="EMBL/GenBank/DDBJ databases">
        <authorList>
            <person name="de Groot N.N."/>
        </authorList>
    </citation>
    <scope>NUCLEOTIDE SEQUENCE [LARGE SCALE GENOMIC DNA]</scope>
    <source>
        <strain evidence="2 3">DSM 44468</strain>
    </source>
</reference>
<keyword evidence="1" id="KW-0812">Transmembrane</keyword>
<evidence type="ECO:0000313" key="3">
    <source>
        <dbReference type="Proteomes" id="UP000199025"/>
    </source>
</evidence>
<feature type="transmembrane region" description="Helical" evidence="1">
    <location>
        <begin position="7"/>
        <end position="26"/>
    </location>
</feature>
<keyword evidence="3" id="KW-1185">Reference proteome</keyword>
<feature type="transmembrane region" description="Helical" evidence="1">
    <location>
        <begin position="32"/>
        <end position="52"/>
    </location>
</feature>
<dbReference type="RefSeq" id="WP_177228752.1">
    <property type="nucleotide sequence ID" value="NZ_CBDQZW010000014.1"/>
</dbReference>
<evidence type="ECO:0000313" key="2">
    <source>
        <dbReference type="EMBL" id="SFJ90836.1"/>
    </source>
</evidence>
<sequence length="53" mass="5478">MVNSQNLLIVIFLVALAVAMIGWRTILVMTVTAGLTLAVLGLVQIVSLLGGAV</sequence>